<dbReference type="NCBIfam" id="NF038228">
    <property type="entry name" value="IcmH_DotU_IVB"/>
    <property type="match status" value="1"/>
</dbReference>
<dbReference type="EMBL" id="JMQN01000011">
    <property type="protein sequence ID" value="KEA65268.1"/>
    <property type="molecule type" value="Genomic_DNA"/>
</dbReference>
<dbReference type="PATRIC" id="fig|1232683.4.peg.220"/>
<feature type="transmembrane region" description="Helical" evidence="1">
    <location>
        <begin position="225"/>
        <end position="245"/>
    </location>
</feature>
<name>A0A081G3B3_9GAMM</name>
<dbReference type="PANTHER" id="PTHR38033">
    <property type="entry name" value="MEMBRANE PROTEIN-RELATED"/>
    <property type="match status" value="1"/>
</dbReference>
<dbReference type="Pfam" id="PF09850">
    <property type="entry name" value="DotU"/>
    <property type="match status" value="1"/>
</dbReference>
<dbReference type="InterPro" id="IPR038522">
    <property type="entry name" value="T4/T6SS_DotU_sf"/>
</dbReference>
<keyword evidence="1" id="KW-0812">Transmembrane</keyword>
<dbReference type="RefSeq" id="WP_036182653.1">
    <property type="nucleotide sequence ID" value="NZ_JMQN01000011.1"/>
</dbReference>
<feature type="domain" description="Type IV / VI secretion system DotU" evidence="2">
    <location>
        <begin position="43"/>
        <end position="245"/>
    </location>
</feature>
<proteinExistence type="predicted"/>
<dbReference type="PANTHER" id="PTHR38033:SF1">
    <property type="entry name" value="DOTU FAMILY TYPE IV_VI SECRETION SYSTEM PROTEIN"/>
    <property type="match status" value="1"/>
</dbReference>
<organism evidence="3 4">
    <name type="scientific">Marinobacterium lacunae</name>
    <dbReference type="NCBI Taxonomy" id="1232683"/>
    <lineage>
        <taxon>Bacteria</taxon>
        <taxon>Pseudomonadati</taxon>
        <taxon>Pseudomonadota</taxon>
        <taxon>Gammaproteobacteria</taxon>
        <taxon>Oceanospirillales</taxon>
        <taxon>Oceanospirillaceae</taxon>
        <taxon>Marinobacterium</taxon>
    </lineage>
</organism>
<dbReference type="NCBIfam" id="TIGR03349">
    <property type="entry name" value="IV_VI_DotU"/>
    <property type="match status" value="1"/>
</dbReference>
<dbReference type="eggNOG" id="COG3455">
    <property type="taxonomic scope" value="Bacteria"/>
</dbReference>
<sequence>MDFQAERQPFSPGHVESLLFDQAQNINADQAYWFRLRGDSINPLIDAASPLIGMVLRVRNLASLKNIEALYQNAVDDIMAVEVELTESGYDRAEILAYRYILCSFIDEAVMNTSWGADSVWVEHSLLTRFHNETWGGEKVFGILQRLETERDKYRELLEFLYLCFCLGFEGRYKVIANGREEFDKVIRGLYETLRHQRGEEPDLMVGATRHVVNTRYRLDRQMPVWAVFAGFSLIVTAVFLSYSLSLANKSTDVINQLHQILN</sequence>
<keyword evidence="4" id="KW-1185">Reference proteome</keyword>
<keyword evidence="1" id="KW-0472">Membrane</keyword>
<evidence type="ECO:0000313" key="4">
    <source>
        <dbReference type="Proteomes" id="UP000028252"/>
    </source>
</evidence>
<dbReference type="STRING" id="1232683.ADIMK_0225"/>
<dbReference type="Proteomes" id="UP000028252">
    <property type="component" value="Unassembled WGS sequence"/>
</dbReference>
<evidence type="ECO:0000313" key="3">
    <source>
        <dbReference type="EMBL" id="KEA65268.1"/>
    </source>
</evidence>
<accession>A0A081G3B3</accession>
<dbReference type="AlphaFoldDB" id="A0A081G3B3"/>
<comment type="caution">
    <text evidence="3">The sequence shown here is derived from an EMBL/GenBank/DDBJ whole genome shotgun (WGS) entry which is preliminary data.</text>
</comment>
<dbReference type="Gene3D" id="1.25.40.590">
    <property type="entry name" value="Type IV / VI secretion system, DotU"/>
    <property type="match status" value="1"/>
</dbReference>
<evidence type="ECO:0000256" key="1">
    <source>
        <dbReference type="SAM" id="Phobius"/>
    </source>
</evidence>
<evidence type="ECO:0000259" key="2">
    <source>
        <dbReference type="Pfam" id="PF09850"/>
    </source>
</evidence>
<dbReference type="InterPro" id="IPR017732">
    <property type="entry name" value="T4/T6SS_DotU"/>
</dbReference>
<keyword evidence="1" id="KW-1133">Transmembrane helix</keyword>
<dbReference type="OrthoDB" id="345640at2"/>
<gene>
    <name evidence="3" type="ORF">ADIMK_0225</name>
</gene>
<protein>
    <submittedName>
        <fullName evidence="3">Outer membrane protein ImpK/VasF, OmpA/MotB domain</fullName>
    </submittedName>
</protein>
<reference evidence="3 4" key="1">
    <citation type="submission" date="2014-04" db="EMBL/GenBank/DDBJ databases">
        <title>Marinobacterium kochiensis sp. nov., isolated from sediment sample collected from Kochi backwaters in Kerala, India.</title>
        <authorList>
            <person name="Singh A."/>
            <person name="Pinnaka A.K."/>
        </authorList>
    </citation>
    <scope>NUCLEOTIDE SEQUENCE [LARGE SCALE GENOMIC DNA]</scope>
    <source>
        <strain evidence="3 4">AK27</strain>
    </source>
</reference>